<evidence type="ECO:0000313" key="1">
    <source>
        <dbReference type="EMBL" id="KEP53790.1"/>
    </source>
</evidence>
<keyword evidence="2" id="KW-1185">Reference proteome</keyword>
<sequence>MFFHPISRRDYLYPRPSSLLRHSRLVSSHQILTAPCFGSPRASFSLALFIRSVGRSPCISPSLTRSLPTPTTTHTFANLARLSVPTAQMHTMVHEQYLTSKHTSPTGLFTPPPSPYTLAGSAPSMSTGAHSQQSNSNGCKMGASTCSHSDKYHQPQNCRCKRSMNIYCSACRTWCYTHGC</sequence>
<dbReference type="EMBL" id="AZST01000048">
    <property type="protein sequence ID" value="KEP53790.1"/>
    <property type="molecule type" value="Genomic_DNA"/>
</dbReference>
<organism evidence="1 2">
    <name type="scientific">Rhizoctonia solani 123E</name>
    <dbReference type="NCBI Taxonomy" id="1423351"/>
    <lineage>
        <taxon>Eukaryota</taxon>
        <taxon>Fungi</taxon>
        <taxon>Dikarya</taxon>
        <taxon>Basidiomycota</taxon>
        <taxon>Agaricomycotina</taxon>
        <taxon>Agaricomycetes</taxon>
        <taxon>Cantharellales</taxon>
        <taxon>Ceratobasidiaceae</taxon>
        <taxon>Rhizoctonia</taxon>
    </lineage>
</organism>
<dbReference type="Proteomes" id="UP000027456">
    <property type="component" value="Unassembled WGS sequence"/>
</dbReference>
<accession>A0A074S886</accession>
<dbReference type="AlphaFoldDB" id="A0A074S886"/>
<evidence type="ECO:0000313" key="2">
    <source>
        <dbReference type="Proteomes" id="UP000027456"/>
    </source>
</evidence>
<dbReference type="OrthoDB" id="10454294at2759"/>
<dbReference type="HOGENOM" id="CLU_1497041_0_0_1"/>
<reference evidence="1 2" key="1">
    <citation type="submission" date="2013-12" db="EMBL/GenBank/DDBJ databases">
        <authorList>
            <person name="Cubeta M."/>
            <person name="Pakala S."/>
            <person name="Fedorova N."/>
            <person name="Thomas E."/>
            <person name="Dean R."/>
            <person name="Jabaji S."/>
            <person name="Neate S."/>
            <person name="Toda T."/>
            <person name="Tavantzis S."/>
            <person name="Vilgalys R."/>
            <person name="Bharathan N."/>
            <person name="Pakala S."/>
            <person name="Losada L.S."/>
            <person name="Zafar N."/>
            <person name="Nierman W."/>
        </authorList>
    </citation>
    <scope>NUCLEOTIDE SEQUENCE [LARGE SCALE GENOMIC DNA]</scope>
    <source>
        <strain evidence="1 2">123E</strain>
    </source>
</reference>
<gene>
    <name evidence="1" type="ORF">V565_026100</name>
</gene>
<comment type="caution">
    <text evidence="1">The sequence shown here is derived from an EMBL/GenBank/DDBJ whole genome shotgun (WGS) entry which is preliminary data.</text>
</comment>
<proteinExistence type="predicted"/>
<protein>
    <submittedName>
        <fullName evidence="1">Uncharacterized protein</fullName>
    </submittedName>
</protein>
<name>A0A074S886_9AGAM</name>